<dbReference type="GO" id="GO:0006398">
    <property type="term" value="P:mRNA 3'-end processing by stem-loop binding and cleavage"/>
    <property type="evidence" value="ECO:0007669"/>
    <property type="project" value="TreeGrafter"/>
</dbReference>
<dbReference type="Gene3D" id="2.30.30.100">
    <property type="match status" value="1"/>
</dbReference>
<reference evidence="1" key="1">
    <citation type="submission" date="2021-11" db="EMBL/GenBank/DDBJ databases">
        <authorList>
            <person name="Islam A."/>
            <person name="Islam S."/>
            <person name="Flora M.S."/>
            <person name="Rahman M."/>
            <person name="Ziaur R.M."/>
            <person name="Epstein J.H."/>
            <person name="Hassan M."/>
            <person name="Klassen M."/>
            <person name="Woodard K."/>
            <person name="Webb A."/>
            <person name="Webby R.J."/>
            <person name="El Zowalaty M.E."/>
        </authorList>
    </citation>
    <scope>NUCLEOTIDE SEQUENCE</scope>
    <source>
        <strain evidence="1">Pbs3</strain>
    </source>
</reference>
<protein>
    <recommendedName>
        <fullName evidence="3">LSM domain-containing protein</fullName>
    </recommendedName>
</protein>
<evidence type="ECO:0000313" key="2">
    <source>
        <dbReference type="Proteomes" id="UP001160483"/>
    </source>
</evidence>
<dbReference type="AlphaFoldDB" id="A0AAU9LDR6"/>
<dbReference type="GO" id="GO:0005683">
    <property type="term" value="C:U7 snRNP"/>
    <property type="evidence" value="ECO:0007669"/>
    <property type="project" value="TreeGrafter"/>
</dbReference>
<proteinExistence type="predicted"/>
<dbReference type="InterPro" id="IPR010920">
    <property type="entry name" value="LSM_dom_sf"/>
</dbReference>
<dbReference type="EMBL" id="CAKKTJ010000297">
    <property type="protein sequence ID" value="CAH0479233.1"/>
    <property type="molecule type" value="Genomic_DNA"/>
</dbReference>
<dbReference type="Proteomes" id="UP001160483">
    <property type="component" value="Unassembled WGS sequence"/>
</dbReference>
<dbReference type="PANTHER" id="PTHR21415">
    <property type="entry name" value="U7 SNRNA-ASSOCIATED SM-LIKE PROTEIN LSM11"/>
    <property type="match status" value="1"/>
</dbReference>
<dbReference type="InterPro" id="IPR039267">
    <property type="entry name" value="Lsm11"/>
</dbReference>
<accession>A0AAU9LDR6</accession>
<organism evidence="1 2">
    <name type="scientific">Peronospora belbahrii</name>
    <dbReference type="NCBI Taxonomy" id="622444"/>
    <lineage>
        <taxon>Eukaryota</taxon>
        <taxon>Sar</taxon>
        <taxon>Stramenopiles</taxon>
        <taxon>Oomycota</taxon>
        <taxon>Peronosporomycetes</taxon>
        <taxon>Peronosporales</taxon>
        <taxon>Peronosporaceae</taxon>
        <taxon>Peronospora</taxon>
    </lineage>
</organism>
<comment type="caution">
    <text evidence="1">The sequence shown here is derived from an EMBL/GenBank/DDBJ whole genome shotgun (WGS) entry which is preliminary data.</text>
</comment>
<name>A0AAU9LDR6_9STRA</name>
<sequence>MKARLHAFYAKHNPGNDQNIAEIVRKFTGREHILCAKLFRKYGEAPDLMSMEGSNDQIEVTTTENAGLVAKVEYQRGFKPYVMPTPTDSFLDLRSTNFDAIQALQSSEKLLKLPVTTAYPLDNIQKCRHLLPDSDPNRQHLAIRPKKAISSVAEVNATALVKKARIATAFPSLFEQLADTYLDGPFCVLRRCFFERMRVVVVIRRVNSVRGTCLGFLKAFDKHMNLVLLDVTQEFISLRTHERLQQEVREGKRAASDVVFSAADRHRNRHILGSAGGTQHEFERSYARYASQHSHGLFLFVTLLYVSM</sequence>
<gene>
    <name evidence="1" type="ORF">PBS003_LOCUS5885</name>
</gene>
<evidence type="ECO:0000313" key="1">
    <source>
        <dbReference type="EMBL" id="CAH0479233.1"/>
    </source>
</evidence>
<evidence type="ECO:0008006" key="3">
    <source>
        <dbReference type="Google" id="ProtNLM"/>
    </source>
</evidence>
<dbReference type="PANTHER" id="PTHR21415:SF1">
    <property type="entry name" value="U7 SNRNA-ASSOCIATED SM-LIKE PROTEIN LSM11"/>
    <property type="match status" value="1"/>
</dbReference>
<dbReference type="GO" id="GO:0071209">
    <property type="term" value="F:U7 snRNA binding"/>
    <property type="evidence" value="ECO:0007669"/>
    <property type="project" value="InterPro"/>
</dbReference>
<dbReference type="SUPFAM" id="SSF50182">
    <property type="entry name" value="Sm-like ribonucleoproteins"/>
    <property type="match status" value="1"/>
</dbReference>